<evidence type="ECO:0000313" key="1">
    <source>
        <dbReference type="EMBL" id="MDQ0516247.1"/>
    </source>
</evidence>
<dbReference type="InterPro" id="IPR016918">
    <property type="entry name" value="UCP029394"/>
</dbReference>
<reference evidence="1 2" key="1">
    <citation type="submission" date="2023-07" db="EMBL/GenBank/DDBJ databases">
        <title>Genomic Encyclopedia of Type Strains, Phase IV (KMG-IV): sequencing the most valuable type-strain genomes for metagenomic binning, comparative biology and taxonomic classification.</title>
        <authorList>
            <person name="Goeker M."/>
        </authorList>
    </citation>
    <scope>NUCLEOTIDE SEQUENCE [LARGE SCALE GENOMIC DNA]</scope>
    <source>
        <strain evidence="1 2">B1-1</strain>
    </source>
</reference>
<sequence length="144" mass="16303">MSIAHPATHHPLARAAVAEIEASHDFFVRWFLGTATREEFDLWLTTTHPAFRLTTPGGEMLDRGAIVPWIEGAFGSMTERFVIGIEDVELVHASGDAVLLIYVERQYRDGRITRRRSMALFLGDEAAPRGVVWRHLQETWMQTG</sequence>
<proteinExistence type="predicted"/>
<accession>A0ABU0M5K5</accession>
<dbReference type="Gene3D" id="3.10.450.50">
    <property type="match status" value="1"/>
</dbReference>
<dbReference type="SUPFAM" id="SSF54427">
    <property type="entry name" value="NTF2-like"/>
    <property type="match status" value="1"/>
</dbReference>
<dbReference type="PIRSF" id="PIRSF029394">
    <property type="entry name" value="UCP029394"/>
    <property type="match status" value="1"/>
</dbReference>
<comment type="caution">
    <text evidence="1">The sequence shown here is derived from an EMBL/GenBank/DDBJ whole genome shotgun (WGS) entry which is preliminary data.</text>
</comment>
<organism evidence="1 2">
    <name type="scientific">Kaistia geumhonensis</name>
    <dbReference type="NCBI Taxonomy" id="410839"/>
    <lineage>
        <taxon>Bacteria</taxon>
        <taxon>Pseudomonadati</taxon>
        <taxon>Pseudomonadota</taxon>
        <taxon>Alphaproteobacteria</taxon>
        <taxon>Hyphomicrobiales</taxon>
        <taxon>Kaistiaceae</taxon>
        <taxon>Kaistia</taxon>
    </lineage>
</organism>
<dbReference type="Proteomes" id="UP001223743">
    <property type="component" value="Unassembled WGS sequence"/>
</dbReference>
<name>A0ABU0M5K5_9HYPH</name>
<evidence type="ECO:0008006" key="3">
    <source>
        <dbReference type="Google" id="ProtNLM"/>
    </source>
</evidence>
<dbReference type="InterPro" id="IPR032710">
    <property type="entry name" value="NTF2-like_dom_sf"/>
</dbReference>
<gene>
    <name evidence="1" type="ORF">QO015_001860</name>
</gene>
<keyword evidence="2" id="KW-1185">Reference proteome</keyword>
<evidence type="ECO:0000313" key="2">
    <source>
        <dbReference type="Proteomes" id="UP001223743"/>
    </source>
</evidence>
<dbReference type="RefSeq" id="WP_266279848.1">
    <property type="nucleotide sequence ID" value="NZ_JAPKNF010000001.1"/>
</dbReference>
<protein>
    <recommendedName>
        <fullName evidence="3">DUF4440 domain-containing protein</fullName>
    </recommendedName>
</protein>
<dbReference type="EMBL" id="JAUSWJ010000001">
    <property type="protein sequence ID" value="MDQ0516247.1"/>
    <property type="molecule type" value="Genomic_DNA"/>
</dbReference>